<reference evidence="1 2" key="1">
    <citation type="journal article" date="2019" name="Sci. Rep.">
        <title>Orb-weaving spider Araneus ventricosus genome elucidates the spidroin gene catalogue.</title>
        <authorList>
            <person name="Kono N."/>
            <person name="Nakamura H."/>
            <person name="Ohtoshi R."/>
            <person name="Moran D.A.P."/>
            <person name="Shinohara A."/>
            <person name="Yoshida Y."/>
            <person name="Fujiwara M."/>
            <person name="Mori M."/>
            <person name="Tomita M."/>
            <person name="Arakawa K."/>
        </authorList>
    </citation>
    <scope>NUCLEOTIDE SEQUENCE [LARGE SCALE GENOMIC DNA]</scope>
</reference>
<sequence length="118" mass="13009">MCRNGREKLSVGNQLSPFILVLYHLQKESSRGPLMATGTLLLSSVVRLSQRLPIRQPLAANWRNRDNEPNPRYATGCRTRLRRGVALIVASAMQVSSAFGGGAVVTERQGEYGRGRQS</sequence>
<gene>
    <name evidence="1" type="ORF">AVEN_198010_1</name>
</gene>
<evidence type="ECO:0000313" key="1">
    <source>
        <dbReference type="EMBL" id="GBN65394.1"/>
    </source>
</evidence>
<evidence type="ECO:0000313" key="2">
    <source>
        <dbReference type="Proteomes" id="UP000499080"/>
    </source>
</evidence>
<dbReference type="Proteomes" id="UP000499080">
    <property type="component" value="Unassembled WGS sequence"/>
</dbReference>
<proteinExistence type="predicted"/>
<accession>A0A4Y2QPU4</accession>
<keyword evidence="2" id="KW-1185">Reference proteome</keyword>
<organism evidence="1 2">
    <name type="scientific">Araneus ventricosus</name>
    <name type="common">Orbweaver spider</name>
    <name type="synonym">Epeira ventricosa</name>
    <dbReference type="NCBI Taxonomy" id="182803"/>
    <lineage>
        <taxon>Eukaryota</taxon>
        <taxon>Metazoa</taxon>
        <taxon>Ecdysozoa</taxon>
        <taxon>Arthropoda</taxon>
        <taxon>Chelicerata</taxon>
        <taxon>Arachnida</taxon>
        <taxon>Araneae</taxon>
        <taxon>Araneomorphae</taxon>
        <taxon>Entelegynae</taxon>
        <taxon>Araneoidea</taxon>
        <taxon>Araneidae</taxon>
        <taxon>Araneus</taxon>
    </lineage>
</organism>
<protein>
    <submittedName>
        <fullName evidence="1">Uncharacterized protein</fullName>
    </submittedName>
</protein>
<comment type="caution">
    <text evidence="1">The sequence shown here is derived from an EMBL/GenBank/DDBJ whole genome shotgun (WGS) entry which is preliminary data.</text>
</comment>
<dbReference type="EMBL" id="BGPR01014479">
    <property type="protein sequence ID" value="GBN65394.1"/>
    <property type="molecule type" value="Genomic_DNA"/>
</dbReference>
<dbReference type="AlphaFoldDB" id="A0A4Y2QPU4"/>
<name>A0A4Y2QPU4_ARAVE</name>